<evidence type="ECO:0000313" key="8">
    <source>
        <dbReference type="Proteomes" id="UP000215914"/>
    </source>
</evidence>
<dbReference type="GO" id="GO:0003677">
    <property type="term" value="F:DNA binding"/>
    <property type="evidence" value="ECO:0007669"/>
    <property type="project" value="UniProtKB-KW"/>
</dbReference>
<keyword evidence="2" id="KW-0805">Transcription regulation</keyword>
<accession>A0A9K3J833</accession>
<dbReference type="Proteomes" id="UP000215914">
    <property type="component" value="Unassembled WGS sequence"/>
</dbReference>
<evidence type="ECO:0000259" key="6">
    <source>
        <dbReference type="PROSITE" id="PS50863"/>
    </source>
</evidence>
<keyword evidence="4" id="KW-0804">Transcription</keyword>
<name>A0A9K3J833_HELAN</name>
<organism evidence="7 8">
    <name type="scientific">Helianthus annuus</name>
    <name type="common">Common sunflower</name>
    <dbReference type="NCBI Taxonomy" id="4232"/>
    <lineage>
        <taxon>Eukaryota</taxon>
        <taxon>Viridiplantae</taxon>
        <taxon>Streptophyta</taxon>
        <taxon>Embryophyta</taxon>
        <taxon>Tracheophyta</taxon>
        <taxon>Spermatophyta</taxon>
        <taxon>Magnoliopsida</taxon>
        <taxon>eudicotyledons</taxon>
        <taxon>Gunneridae</taxon>
        <taxon>Pentapetalae</taxon>
        <taxon>asterids</taxon>
        <taxon>campanulids</taxon>
        <taxon>Asterales</taxon>
        <taxon>Asteraceae</taxon>
        <taxon>Asteroideae</taxon>
        <taxon>Heliantheae alliance</taxon>
        <taxon>Heliantheae</taxon>
        <taxon>Helianthus</taxon>
    </lineage>
</organism>
<evidence type="ECO:0000256" key="4">
    <source>
        <dbReference type="ARBA" id="ARBA00023163"/>
    </source>
</evidence>
<reference evidence="7" key="1">
    <citation type="journal article" date="2017" name="Nature">
        <title>The sunflower genome provides insights into oil metabolism, flowering and Asterid evolution.</title>
        <authorList>
            <person name="Badouin H."/>
            <person name="Gouzy J."/>
            <person name="Grassa C.J."/>
            <person name="Murat F."/>
            <person name="Staton S.E."/>
            <person name="Cottret L."/>
            <person name="Lelandais-Briere C."/>
            <person name="Owens G.L."/>
            <person name="Carrere S."/>
            <person name="Mayjonade B."/>
            <person name="Legrand L."/>
            <person name="Gill N."/>
            <person name="Kane N.C."/>
            <person name="Bowers J.E."/>
            <person name="Hubner S."/>
            <person name="Bellec A."/>
            <person name="Berard A."/>
            <person name="Berges H."/>
            <person name="Blanchet N."/>
            <person name="Boniface M.C."/>
            <person name="Brunel D."/>
            <person name="Catrice O."/>
            <person name="Chaidir N."/>
            <person name="Claudel C."/>
            <person name="Donnadieu C."/>
            <person name="Faraut T."/>
            <person name="Fievet G."/>
            <person name="Helmstetter N."/>
            <person name="King M."/>
            <person name="Knapp S.J."/>
            <person name="Lai Z."/>
            <person name="Le Paslier M.C."/>
            <person name="Lippi Y."/>
            <person name="Lorenzon L."/>
            <person name="Mandel J.R."/>
            <person name="Marage G."/>
            <person name="Marchand G."/>
            <person name="Marquand E."/>
            <person name="Bret-Mestries E."/>
            <person name="Morien E."/>
            <person name="Nambeesan S."/>
            <person name="Nguyen T."/>
            <person name="Pegot-Espagnet P."/>
            <person name="Pouilly N."/>
            <person name="Raftis F."/>
            <person name="Sallet E."/>
            <person name="Schiex T."/>
            <person name="Thomas J."/>
            <person name="Vandecasteele C."/>
            <person name="Vares D."/>
            <person name="Vear F."/>
            <person name="Vautrin S."/>
            <person name="Crespi M."/>
            <person name="Mangin B."/>
            <person name="Burke J.M."/>
            <person name="Salse J."/>
            <person name="Munos S."/>
            <person name="Vincourt P."/>
            <person name="Rieseberg L.H."/>
            <person name="Langlade N.B."/>
        </authorList>
    </citation>
    <scope>NUCLEOTIDE SEQUENCE</scope>
    <source>
        <tissue evidence="7">Leaves</tissue>
    </source>
</reference>
<keyword evidence="3" id="KW-0238">DNA-binding</keyword>
<keyword evidence="8" id="KW-1185">Reference proteome</keyword>
<gene>
    <name evidence="7" type="ORF">HanXRQr2_Chr04g0158941</name>
</gene>
<dbReference type="GO" id="GO:0005634">
    <property type="term" value="C:nucleus"/>
    <property type="evidence" value="ECO:0007669"/>
    <property type="project" value="UniProtKB-SubCell"/>
</dbReference>
<evidence type="ECO:0000256" key="2">
    <source>
        <dbReference type="ARBA" id="ARBA00023015"/>
    </source>
</evidence>
<dbReference type="SUPFAM" id="SSF101936">
    <property type="entry name" value="DNA-binding pseudobarrel domain"/>
    <property type="match status" value="1"/>
</dbReference>
<dbReference type="InterPro" id="IPR015300">
    <property type="entry name" value="DNA-bd_pseudobarrel_sf"/>
</dbReference>
<dbReference type="Gene3D" id="2.40.330.10">
    <property type="entry name" value="DNA-binding pseudobarrel domain"/>
    <property type="match status" value="1"/>
</dbReference>
<dbReference type="PANTHER" id="PTHR31920">
    <property type="entry name" value="B3 DOMAIN-CONTAINING"/>
    <property type="match status" value="1"/>
</dbReference>
<dbReference type="CDD" id="cd10017">
    <property type="entry name" value="B3_DNA"/>
    <property type="match status" value="1"/>
</dbReference>
<dbReference type="Pfam" id="PF02362">
    <property type="entry name" value="B3"/>
    <property type="match status" value="1"/>
</dbReference>
<feature type="domain" description="TF-B3" evidence="6">
    <location>
        <begin position="1"/>
        <end position="89"/>
    </location>
</feature>
<evidence type="ECO:0000256" key="3">
    <source>
        <dbReference type="ARBA" id="ARBA00023125"/>
    </source>
</evidence>
<dbReference type="PANTHER" id="PTHR31920:SF37">
    <property type="entry name" value="B3 DOMAIN-CONTAINING TRANSCRIPTION FACTOR VRN1"/>
    <property type="match status" value="1"/>
</dbReference>
<dbReference type="InterPro" id="IPR003340">
    <property type="entry name" value="B3_DNA-bd"/>
</dbReference>
<evidence type="ECO:0000256" key="1">
    <source>
        <dbReference type="ARBA" id="ARBA00004123"/>
    </source>
</evidence>
<keyword evidence="5" id="KW-0539">Nucleus</keyword>
<evidence type="ECO:0000313" key="7">
    <source>
        <dbReference type="EMBL" id="KAF5809590.1"/>
    </source>
</evidence>
<dbReference type="PROSITE" id="PS50863">
    <property type="entry name" value="B3"/>
    <property type="match status" value="1"/>
</dbReference>
<dbReference type="EMBL" id="MNCJ02000319">
    <property type="protein sequence ID" value="KAF5809590.1"/>
    <property type="molecule type" value="Genomic_DNA"/>
</dbReference>
<evidence type="ECO:0000256" key="5">
    <source>
        <dbReference type="ARBA" id="ARBA00023242"/>
    </source>
</evidence>
<dbReference type="InterPro" id="IPR050655">
    <property type="entry name" value="Plant_B3_domain"/>
</dbReference>
<proteinExistence type="predicted"/>
<comment type="caution">
    <text evidence="7">The sequence shown here is derived from an EMBL/GenBank/DDBJ whole genome shotgun (WGS) entry which is preliminary data.</text>
</comment>
<dbReference type="Gramene" id="mRNA:HanXRQr2_Chr04g0158941">
    <property type="protein sequence ID" value="mRNA:HanXRQr2_Chr04g0158941"/>
    <property type="gene ID" value="HanXRQr2_Chr04g0158941"/>
</dbReference>
<reference evidence="7" key="2">
    <citation type="submission" date="2020-06" db="EMBL/GenBank/DDBJ databases">
        <title>Helianthus annuus Genome sequencing and assembly Release 2.</title>
        <authorList>
            <person name="Gouzy J."/>
            <person name="Langlade N."/>
            <person name="Munos S."/>
        </authorList>
    </citation>
    <scope>NUCLEOTIDE SEQUENCE</scope>
    <source>
        <tissue evidence="7">Leaves</tissue>
    </source>
</reference>
<dbReference type="AlphaFoldDB" id="A0A9K3J833"/>
<comment type="subcellular location">
    <subcellularLocation>
        <location evidence="1">Nucleus</location>
    </subcellularLocation>
</comment>
<sequence>MTRADEVLLAIPSDAASKILDNDNSPKNVIIQSHDGREFNVSISEAKGKHFFFHGWSNVVKHLQLKEGCLVLFNPIDSSIFKVTHFIDCVFQSSFWTSLLSTKSNFINIPESILANYFDYTADDIISIIDVGNKIFHAKIQTLFGKVGFSIGFDVIVTLFHLEPGCYLIFTRGFGNYFHLRILGKNGVEINYSDVQLDETIVAPIDVLDEPDNDEQNNIRVYKFHRMASKDFVSFNIIL</sequence>
<protein>
    <submittedName>
        <fullName evidence="7">Transcription factor B3-Domain family</fullName>
    </submittedName>
</protein>